<keyword evidence="2" id="KW-0472">Membrane</keyword>
<keyword evidence="2" id="KW-0812">Transmembrane</keyword>
<dbReference type="Proteomes" id="UP000647241">
    <property type="component" value="Unassembled WGS sequence"/>
</dbReference>
<feature type="region of interest" description="Disordered" evidence="1">
    <location>
        <begin position="136"/>
        <end position="155"/>
    </location>
</feature>
<dbReference type="NCBIfam" id="TIGR02532">
    <property type="entry name" value="IV_pilin_GFxxxE"/>
    <property type="match status" value="1"/>
</dbReference>
<proteinExistence type="predicted"/>
<dbReference type="InterPro" id="IPR045584">
    <property type="entry name" value="Pilin-like"/>
</dbReference>
<feature type="transmembrane region" description="Helical" evidence="2">
    <location>
        <begin position="42"/>
        <end position="64"/>
    </location>
</feature>
<name>A0A917H9X2_9BACT</name>
<dbReference type="InterPro" id="IPR012902">
    <property type="entry name" value="N_methyl_site"/>
</dbReference>
<sequence>MIVCNNPAGASSRVSDEIRSASAQGEAVSRTNSQSGLTLVELIITVAIVAILASAAIPIARFQVKRQKEIELRRDLWEMRDAIDRYYDAASKGGIQTKVDSMNYPPDLQTLVDGVDIQDKKVKFLRRIPVDPMTKSTDWGLRSNQDDPDSTSFGGQNVFDVYTKSDGTALDGTKYNTW</sequence>
<dbReference type="Pfam" id="PF07963">
    <property type="entry name" value="N_methyl"/>
    <property type="match status" value="1"/>
</dbReference>
<keyword evidence="2" id="KW-1133">Transmembrane helix</keyword>
<dbReference type="Gene3D" id="3.30.700.10">
    <property type="entry name" value="Glycoprotein, Type 4 Pilin"/>
    <property type="match status" value="1"/>
</dbReference>
<dbReference type="PROSITE" id="PS00409">
    <property type="entry name" value="PROKAR_NTER_METHYL"/>
    <property type="match status" value="1"/>
</dbReference>
<comment type="caution">
    <text evidence="3">The sequence shown here is derived from an EMBL/GenBank/DDBJ whole genome shotgun (WGS) entry which is preliminary data.</text>
</comment>
<accession>A0A917H9X2</accession>
<dbReference type="EMBL" id="BMGT01000002">
    <property type="protein sequence ID" value="GGG72406.1"/>
    <property type="molecule type" value="Genomic_DNA"/>
</dbReference>
<dbReference type="SUPFAM" id="SSF54523">
    <property type="entry name" value="Pili subunits"/>
    <property type="match status" value="1"/>
</dbReference>
<evidence type="ECO:0000256" key="2">
    <source>
        <dbReference type="SAM" id="Phobius"/>
    </source>
</evidence>
<evidence type="ECO:0008006" key="5">
    <source>
        <dbReference type="Google" id="ProtNLM"/>
    </source>
</evidence>
<evidence type="ECO:0000256" key="1">
    <source>
        <dbReference type="SAM" id="MobiDB-lite"/>
    </source>
</evidence>
<reference evidence="3" key="2">
    <citation type="submission" date="2020-09" db="EMBL/GenBank/DDBJ databases">
        <authorList>
            <person name="Sun Q."/>
            <person name="Zhou Y."/>
        </authorList>
    </citation>
    <scope>NUCLEOTIDE SEQUENCE</scope>
    <source>
        <strain evidence="3">CGMCC 1.12997</strain>
    </source>
</reference>
<evidence type="ECO:0000313" key="3">
    <source>
        <dbReference type="EMBL" id="GGG72406.1"/>
    </source>
</evidence>
<reference evidence="3" key="1">
    <citation type="journal article" date="2014" name="Int. J. Syst. Evol. Microbiol.">
        <title>Complete genome sequence of Corynebacterium casei LMG S-19264T (=DSM 44701T), isolated from a smear-ripened cheese.</title>
        <authorList>
            <consortium name="US DOE Joint Genome Institute (JGI-PGF)"/>
            <person name="Walter F."/>
            <person name="Albersmeier A."/>
            <person name="Kalinowski J."/>
            <person name="Ruckert C."/>
        </authorList>
    </citation>
    <scope>NUCLEOTIDE SEQUENCE</scope>
    <source>
        <strain evidence="3">CGMCC 1.12997</strain>
    </source>
</reference>
<dbReference type="AlphaFoldDB" id="A0A917H9X2"/>
<organism evidence="3 4">
    <name type="scientific">Edaphobacter dinghuensis</name>
    <dbReference type="NCBI Taxonomy" id="1560005"/>
    <lineage>
        <taxon>Bacteria</taxon>
        <taxon>Pseudomonadati</taxon>
        <taxon>Acidobacteriota</taxon>
        <taxon>Terriglobia</taxon>
        <taxon>Terriglobales</taxon>
        <taxon>Acidobacteriaceae</taxon>
        <taxon>Edaphobacter</taxon>
    </lineage>
</organism>
<protein>
    <recommendedName>
        <fullName evidence="5">General secretion pathway protein G</fullName>
    </recommendedName>
</protein>
<gene>
    <name evidence="3" type="ORF">GCM10011585_13440</name>
</gene>
<evidence type="ECO:0000313" key="4">
    <source>
        <dbReference type="Proteomes" id="UP000647241"/>
    </source>
</evidence>
<keyword evidence="4" id="KW-1185">Reference proteome</keyword>